<name>A0ABV8TYQ2_9ACTN</name>
<evidence type="ECO:0000313" key="3">
    <source>
        <dbReference type="Proteomes" id="UP001595823"/>
    </source>
</evidence>
<evidence type="ECO:0000256" key="1">
    <source>
        <dbReference type="SAM" id="MobiDB-lite"/>
    </source>
</evidence>
<reference evidence="3" key="1">
    <citation type="journal article" date="2019" name="Int. J. Syst. Evol. Microbiol.">
        <title>The Global Catalogue of Microorganisms (GCM) 10K type strain sequencing project: providing services to taxonomists for standard genome sequencing and annotation.</title>
        <authorList>
            <consortium name="The Broad Institute Genomics Platform"/>
            <consortium name="The Broad Institute Genome Sequencing Center for Infectious Disease"/>
            <person name="Wu L."/>
            <person name="Ma J."/>
        </authorList>
    </citation>
    <scope>NUCLEOTIDE SEQUENCE [LARGE SCALE GENOMIC DNA]</scope>
    <source>
        <strain evidence="3">IBRC-M 10908</strain>
    </source>
</reference>
<feature type="compositionally biased region" description="Basic and acidic residues" evidence="1">
    <location>
        <begin position="9"/>
        <end position="32"/>
    </location>
</feature>
<proteinExistence type="predicted"/>
<evidence type="ECO:0000313" key="2">
    <source>
        <dbReference type="EMBL" id="MFC4335568.1"/>
    </source>
</evidence>
<accession>A0ABV8TYQ2</accession>
<keyword evidence="3" id="KW-1185">Reference proteome</keyword>
<feature type="region of interest" description="Disordered" evidence="1">
    <location>
        <begin position="1"/>
        <end position="35"/>
    </location>
</feature>
<organism evidence="2 3">
    <name type="scientific">Salininema proteolyticum</name>
    <dbReference type="NCBI Taxonomy" id="1607685"/>
    <lineage>
        <taxon>Bacteria</taxon>
        <taxon>Bacillati</taxon>
        <taxon>Actinomycetota</taxon>
        <taxon>Actinomycetes</taxon>
        <taxon>Glycomycetales</taxon>
        <taxon>Glycomycetaceae</taxon>
        <taxon>Salininema</taxon>
    </lineage>
</organism>
<comment type="caution">
    <text evidence="2">The sequence shown here is derived from an EMBL/GenBank/DDBJ whole genome shotgun (WGS) entry which is preliminary data.</text>
</comment>
<sequence length="297" mass="32962">MPEPTGEPRIPRQREPAAEPRPRGARPAREPDPLTVMAMDSVLSRLDDPEPYRGDPRLPLHAIGEWVLGKLCGPDFLDLADARFASYTGTEPSAVDLHVLQLLAVRPRLGFEIERTGPHAKEEVRASLRALAEAGAVSPLPNPAWREEPSWRLADPILAYRYGFLAENFDRWRRGRVNRLLWLKTRARLHRAVFRPHFYGLARDWLVGRGSGAAPARVVLPDSEQRKLLVLDIATAGDSGEAAALGTGRWQLPLRPHQRGRMAYIAERLGHSGPAYAFHCVPPPEPSSNDIPAAALL</sequence>
<protein>
    <submittedName>
        <fullName evidence="2">Uncharacterized protein</fullName>
    </submittedName>
</protein>
<dbReference type="RefSeq" id="WP_380620564.1">
    <property type="nucleotide sequence ID" value="NZ_JBHSDK010000014.1"/>
</dbReference>
<dbReference type="EMBL" id="JBHSDK010000014">
    <property type="protein sequence ID" value="MFC4335568.1"/>
    <property type="molecule type" value="Genomic_DNA"/>
</dbReference>
<dbReference type="Proteomes" id="UP001595823">
    <property type="component" value="Unassembled WGS sequence"/>
</dbReference>
<gene>
    <name evidence="2" type="ORF">ACFPET_10195</name>
</gene>